<organism evidence="1 2">
    <name type="scientific">Cuniculiplasma divulgatum</name>
    <dbReference type="NCBI Taxonomy" id="1673428"/>
    <lineage>
        <taxon>Archaea</taxon>
        <taxon>Methanobacteriati</taxon>
        <taxon>Thermoplasmatota</taxon>
        <taxon>Thermoplasmata</taxon>
        <taxon>Thermoplasmatales</taxon>
        <taxon>Cuniculiplasmataceae</taxon>
        <taxon>Cuniculiplasma</taxon>
    </lineage>
</organism>
<dbReference type="NCBIfam" id="TIGR04113">
    <property type="entry name" value="cas_csx17"/>
    <property type="match status" value="1"/>
</dbReference>
<evidence type="ECO:0000313" key="2">
    <source>
        <dbReference type="Proteomes" id="UP000195607"/>
    </source>
</evidence>
<name>A0A1N5W436_9ARCH</name>
<dbReference type="InterPro" id="IPR026483">
    <property type="entry name" value="Cas_Csx17"/>
</dbReference>
<proteinExistence type="predicted"/>
<sequence length="789" mass="90554">MEHKLYGCQTEPLSSYLKALGIFKILSEQKDEEVMCKWENNHLVIKTKCEQDELIRFFSEEYSPSPIMSPWNGGSGFYPNDSEAKENINKILNLGDKRFCDFISTYKLIKETLGKSFPEIFGSPLTLEDLIEKFTEKGKNKEIEKIKKLKGKIITELENSDKIDKESIETLSAVGNSKLKSEIKEIGKLNNDFYQIMRDEYKSKIVTKLRDTINERYLEWIDASILVNAEGKPVFPPLSGSGGNEGRLDYSSLFIASLTKVFVNKTNSSTELLRNSLFGDLTDKLQESAVGKFDPGKAGGFNQGNEIETKIVKINPWDIILMMEGILIWSNSIGRRNAIRETKIVTPFTVSYSPYGYESSNVSDFKKSLEIWAPIWNNYAYADELKSLFKEGRVALRGKVVKKGLDFFQAINSLGVDRGITGFLRYCFLVRRGQSYIALPSGLHRVKYSKYVNLIEDLDLVYRTFEQNLKVIQGTGKTLPQIYESIKRNMYESTYDLLNNGNPLTAVRLLRAIGRAEMSFSRVRGKYENKGGQKLRPLFGLSTNWINKSDDKSSEFRIALSLSSIGRTEKVGSFRSNIEGTSLQDDRKWDDNIGQFSWTGANLTEKLINTLIKRLTEAQSNKNSTFPFFSRIKLSLNDVMKFINGEIDERCIEELLFAFSLIRWDDNKSSQNIMEMNDYISINSSFDYPIDRLWALVRLYLSPEQFSQNSKVSFNPDRNLINLLLSGKSRETFRLVNIQMLKQNVFPIKIDNDKPMDKRYVASLLFPLREKDFKELKSMVLRKVEVNDK</sequence>
<evidence type="ECO:0000313" key="1">
    <source>
        <dbReference type="EMBL" id="SIM79749.1"/>
    </source>
</evidence>
<gene>
    <name evidence="1" type="ORF">CSP5_1641</name>
</gene>
<reference evidence="1 2" key="1">
    <citation type="submission" date="2016-04" db="EMBL/GenBank/DDBJ databases">
        <authorList>
            <person name="Evans L.H."/>
            <person name="Alamgir A."/>
            <person name="Owens N."/>
            <person name="Weber N.D."/>
            <person name="Virtaneva K."/>
            <person name="Barbian K."/>
            <person name="Babar A."/>
            <person name="Rosenke K."/>
        </authorList>
    </citation>
    <scope>NUCLEOTIDE SEQUENCE [LARGE SCALE GENOMIC DNA]</scope>
    <source>
        <strain evidence="2">S5(T) (JCM 30642 \VKM B-2941)</strain>
    </source>
</reference>
<dbReference type="AlphaFoldDB" id="A0A1N5W436"/>
<dbReference type="EMBL" id="LT671858">
    <property type="protein sequence ID" value="SIM79749.1"/>
    <property type="molecule type" value="Genomic_DNA"/>
</dbReference>
<dbReference type="Proteomes" id="UP000195607">
    <property type="component" value="Chromosome I"/>
</dbReference>
<dbReference type="RefSeq" id="WP_021790457.1">
    <property type="nucleotide sequence ID" value="NZ_LT671858.1"/>
</dbReference>
<protein>
    <submittedName>
        <fullName evidence="1">CRISPR-associated protein Csx17</fullName>
    </submittedName>
</protein>
<dbReference type="GeneID" id="41588883"/>
<accession>A0A1N5W436</accession>